<organism evidence="14 15">
    <name type="scientific">Elysia marginata</name>
    <dbReference type="NCBI Taxonomy" id="1093978"/>
    <lineage>
        <taxon>Eukaryota</taxon>
        <taxon>Metazoa</taxon>
        <taxon>Spiralia</taxon>
        <taxon>Lophotrochozoa</taxon>
        <taxon>Mollusca</taxon>
        <taxon>Gastropoda</taxon>
        <taxon>Heterobranchia</taxon>
        <taxon>Euthyneura</taxon>
        <taxon>Panpulmonata</taxon>
        <taxon>Sacoglossa</taxon>
        <taxon>Placobranchoidea</taxon>
        <taxon>Plakobranchidae</taxon>
        <taxon>Elysia</taxon>
    </lineage>
</organism>
<evidence type="ECO:0000256" key="11">
    <source>
        <dbReference type="SAM" id="MobiDB-lite"/>
    </source>
</evidence>
<evidence type="ECO:0000313" key="14">
    <source>
        <dbReference type="EMBL" id="GFR72830.1"/>
    </source>
</evidence>
<dbReference type="InterPro" id="IPR000157">
    <property type="entry name" value="TIR_dom"/>
</dbReference>
<dbReference type="AlphaFoldDB" id="A0AAV4FKJ3"/>
<dbReference type="GO" id="GO:0005886">
    <property type="term" value="C:plasma membrane"/>
    <property type="evidence" value="ECO:0007669"/>
    <property type="project" value="TreeGrafter"/>
</dbReference>
<reference evidence="14 15" key="1">
    <citation type="journal article" date="2021" name="Elife">
        <title>Chloroplast acquisition without the gene transfer in kleptoplastic sea slugs, Plakobranchus ocellatus.</title>
        <authorList>
            <person name="Maeda T."/>
            <person name="Takahashi S."/>
            <person name="Yoshida T."/>
            <person name="Shimamura S."/>
            <person name="Takaki Y."/>
            <person name="Nagai Y."/>
            <person name="Toyoda A."/>
            <person name="Suzuki Y."/>
            <person name="Arimoto A."/>
            <person name="Ishii H."/>
            <person name="Satoh N."/>
            <person name="Nishiyama T."/>
            <person name="Hasebe M."/>
            <person name="Maruyama T."/>
            <person name="Minagawa J."/>
            <person name="Obokata J."/>
            <person name="Shigenobu S."/>
        </authorList>
    </citation>
    <scope>NUCLEOTIDE SEQUENCE [LARGE SCALE GENOMIC DNA]</scope>
</reference>
<evidence type="ECO:0000256" key="4">
    <source>
        <dbReference type="ARBA" id="ARBA00022692"/>
    </source>
</evidence>
<dbReference type="Pfam" id="PF13306">
    <property type="entry name" value="LRR_5"/>
    <property type="match status" value="1"/>
</dbReference>
<dbReference type="Gene3D" id="3.80.10.10">
    <property type="entry name" value="Ribonuclease Inhibitor"/>
    <property type="match status" value="3"/>
</dbReference>
<dbReference type="PANTHER" id="PTHR24365:SF541">
    <property type="entry name" value="PROTEIN TOLL-RELATED"/>
    <property type="match status" value="1"/>
</dbReference>
<sequence>MRRVKLTTVAKFSLNLYCIYLGLLLTTCAAATAAKYSHTKYTGNIPQALGPGSLHKSRSTVESETFWLQTSATGSHEESRSRFDPTAPESPSVPLSLSTRDSPRVFASRDQCELLNAVYLNCSARNWDSVPTAEFPAQIQVYDLSKNFITALPSHAFSRYSSLLELKLNDNRISVIDPLAFVGLSNLEVLNMFSNDLVMNETTLANAFSENVFVPLRNLKKLRLERNNPNPDEAGLRYPHKALSHLTSLEELCLDGFTNAVFESGFSNLTRLRNLSLDGYIYGHCKLSGLGNKTFEHLTSLHHLSITDCRLQGHRIEPGAFSPLTNLTSLNISMNQDINVQFFDRVFYGLQNSTTLKTLHMQFVVNLYTLGVCLSSRYIKYFPRSVQYLDARENKLECVDRNVMNIIKNSLTELDISKNSFVFGTYLLDLPKLEHLTSLSVDDYQLYANSLPHIYPFNPQTPPLEADNCSLYARNEGDVENQEFVLRLPPNLKVATVRYASMRYVFTRLEVDANNSLESLTIEGNYIPILEGPISGLHKLKNCHFVANKIYKISEYFFEPFSSLERLNLSSNRLGEFLEDNPGTKVFQNLVHLTSLDLASNTIRVLGQTIFSGLIKLEYLSISHNPIYRFYPDISRMHQLQAFIATDTSLSFLSEETRNAITQRVENGSSFHVDLQLAPIFCDCQNVAFVEWMVRSKVFNFTNTQYFCHYPDTSSIIVHDGYTAALRELHRECTSHAPLFLAVGALTIVVILLVIVALAYRYRWKLRYMYHAAYNHLRPERDSNDSLFEHDVFVCYAEENRQFVTDVLHPALEARGLNVFVHHRHFRAGELICDNIVRAVNTCKRTVVVLTRALATSSWCNYEIQMANQETARRGKPVLIFLLFDDMGLGEMSPELLYNVQNSTYIQFPSCPVKNDHTFETQWDKLARDIKN</sequence>
<dbReference type="InterPro" id="IPR003591">
    <property type="entry name" value="Leu-rich_rpt_typical-subtyp"/>
</dbReference>
<keyword evidence="9 14" id="KW-0675">Receptor</keyword>
<proteinExistence type="inferred from homology"/>
<comment type="caution">
    <text evidence="14">The sequence shown here is derived from an EMBL/GenBank/DDBJ whole genome shotgun (WGS) entry which is preliminary data.</text>
</comment>
<keyword evidence="15" id="KW-1185">Reference proteome</keyword>
<keyword evidence="8 12" id="KW-0472">Membrane</keyword>
<evidence type="ECO:0000259" key="13">
    <source>
        <dbReference type="PROSITE" id="PS50104"/>
    </source>
</evidence>
<keyword evidence="3" id="KW-0433">Leucine-rich repeat</keyword>
<keyword evidence="6" id="KW-0677">Repeat</keyword>
<comment type="subcellular location">
    <subcellularLocation>
        <location evidence="1">Membrane</location>
        <topology evidence="1">Single-pass membrane protein</topology>
    </subcellularLocation>
</comment>
<evidence type="ECO:0000256" key="5">
    <source>
        <dbReference type="ARBA" id="ARBA00022729"/>
    </source>
</evidence>
<dbReference type="InterPro" id="IPR001611">
    <property type="entry name" value="Leu-rich_rpt"/>
</dbReference>
<feature type="region of interest" description="Disordered" evidence="11">
    <location>
        <begin position="70"/>
        <end position="99"/>
    </location>
</feature>
<dbReference type="SUPFAM" id="SSF52200">
    <property type="entry name" value="Toll/Interleukin receptor TIR domain"/>
    <property type="match status" value="1"/>
</dbReference>
<dbReference type="InterPro" id="IPR032675">
    <property type="entry name" value="LRR_dom_sf"/>
</dbReference>
<dbReference type="SMART" id="SM00255">
    <property type="entry name" value="TIR"/>
    <property type="match status" value="1"/>
</dbReference>
<dbReference type="PROSITE" id="PS50104">
    <property type="entry name" value="TIR"/>
    <property type="match status" value="1"/>
</dbReference>
<feature type="transmembrane region" description="Helical" evidence="12">
    <location>
        <begin position="739"/>
        <end position="760"/>
    </location>
</feature>
<evidence type="ECO:0000256" key="10">
    <source>
        <dbReference type="ARBA" id="ARBA00023180"/>
    </source>
</evidence>
<comment type="similarity">
    <text evidence="2">Belongs to the Toll-like receptor family.</text>
</comment>
<dbReference type="GO" id="GO:0038023">
    <property type="term" value="F:signaling receptor activity"/>
    <property type="evidence" value="ECO:0007669"/>
    <property type="project" value="TreeGrafter"/>
</dbReference>
<dbReference type="PROSITE" id="PS51450">
    <property type="entry name" value="LRR"/>
    <property type="match status" value="1"/>
</dbReference>
<dbReference type="EMBL" id="BMAT01011438">
    <property type="protein sequence ID" value="GFR72830.1"/>
    <property type="molecule type" value="Genomic_DNA"/>
</dbReference>
<evidence type="ECO:0000256" key="3">
    <source>
        <dbReference type="ARBA" id="ARBA00022614"/>
    </source>
</evidence>
<evidence type="ECO:0000256" key="8">
    <source>
        <dbReference type="ARBA" id="ARBA00023136"/>
    </source>
</evidence>
<keyword evidence="5" id="KW-0732">Signal</keyword>
<dbReference type="Pfam" id="PF13676">
    <property type="entry name" value="TIR_2"/>
    <property type="match status" value="1"/>
</dbReference>
<dbReference type="GO" id="GO:0007165">
    <property type="term" value="P:signal transduction"/>
    <property type="evidence" value="ECO:0007669"/>
    <property type="project" value="InterPro"/>
</dbReference>
<dbReference type="SMART" id="SM00369">
    <property type="entry name" value="LRR_TYP"/>
    <property type="match status" value="6"/>
</dbReference>
<evidence type="ECO:0000256" key="9">
    <source>
        <dbReference type="ARBA" id="ARBA00023170"/>
    </source>
</evidence>
<accession>A0AAV4FKJ3</accession>
<name>A0AAV4FKJ3_9GAST</name>
<evidence type="ECO:0000256" key="1">
    <source>
        <dbReference type="ARBA" id="ARBA00004167"/>
    </source>
</evidence>
<dbReference type="InterPro" id="IPR035897">
    <property type="entry name" value="Toll_tir_struct_dom_sf"/>
</dbReference>
<dbReference type="InterPro" id="IPR026906">
    <property type="entry name" value="LRR_5"/>
</dbReference>
<dbReference type="Proteomes" id="UP000762676">
    <property type="component" value="Unassembled WGS sequence"/>
</dbReference>
<gene>
    <name evidence="14" type="ORF">ElyMa_005716400</name>
</gene>
<protein>
    <submittedName>
        <fullName evidence="14">Toll-like receptor e</fullName>
    </submittedName>
</protein>
<feature type="domain" description="TIR" evidence="13">
    <location>
        <begin position="788"/>
        <end position="932"/>
    </location>
</feature>
<evidence type="ECO:0000256" key="7">
    <source>
        <dbReference type="ARBA" id="ARBA00022989"/>
    </source>
</evidence>
<dbReference type="SUPFAM" id="SSF52058">
    <property type="entry name" value="L domain-like"/>
    <property type="match status" value="1"/>
</dbReference>
<dbReference type="SUPFAM" id="SSF52047">
    <property type="entry name" value="RNI-like"/>
    <property type="match status" value="1"/>
</dbReference>
<evidence type="ECO:0000256" key="2">
    <source>
        <dbReference type="ARBA" id="ARBA00009634"/>
    </source>
</evidence>
<keyword evidence="10" id="KW-0325">Glycoprotein</keyword>
<dbReference type="Gene3D" id="3.40.50.10140">
    <property type="entry name" value="Toll/interleukin-1 receptor homology (TIR) domain"/>
    <property type="match status" value="1"/>
</dbReference>
<evidence type="ECO:0000256" key="6">
    <source>
        <dbReference type="ARBA" id="ARBA00022737"/>
    </source>
</evidence>
<evidence type="ECO:0000256" key="12">
    <source>
        <dbReference type="SAM" id="Phobius"/>
    </source>
</evidence>
<evidence type="ECO:0000313" key="15">
    <source>
        <dbReference type="Proteomes" id="UP000762676"/>
    </source>
</evidence>
<keyword evidence="7 12" id="KW-1133">Transmembrane helix</keyword>
<dbReference type="PANTHER" id="PTHR24365">
    <property type="entry name" value="TOLL-LIKE RECEPTOR"/>
    <property type="match status" value="1"/>
</dbReference>
<dbReference type="Pfam" id="PF13855">
    <property type="entry name" value="LRR_8"/>
    <property type="match status" value="2"/>
</dbReference>
<keyword evidence="4 12" id="KW-0812">Transmembrane</keyword>